<accession>A0ABU9SDV9</accession>
<reference evidence="1 2" key="1">
    <citation type="submission" date="2024-01" db="EMBL/GenBank/DDBJ databases">
        <title>The diversity of rhizobia nodulating Mimosa spp. in eleven states of Brazil covering several biomes is determined by host plant, location, and edaphic factors.</title>
        <authorList>
            <person name="Rouws L."/>
            <person name="Barauna A."/>
            <person name="Beukes C."/>
            <person name="De Faria S.M."/>
            <person name="Gross E."/>
            <person name="Dos Reis Junior F.B."/>
            <person name="Simon M."/>
            <person name="Maluk M."/>
            <person name="Odee D.W."/>
            <person name="Kenicer G."/>
            <person name="Young J.P.W."/>
            <person name="Reis V.M."/>
            <person name="Zilli J."/>
            <person name="James E.K."/>
        </authorList>
    </citation>
    <scope>NUCLEOTIDE SEQUENCE [LARGE SCALE GENOMIC DNA]</scope>
    <source>
        <strain evidence="1 2">JPY164</strain>
    </source>
</reference>
<evidence type="ECO:0000313" key="2">
    <source>
        <dbReference type="Proteomes" id="UP001390669"/>
    </source>
</evidence>
<name>A0ABU9SDV9_9BURK</name>
<organism evidence="1 2">
    <name type="scientific">Paraburkholderia guartelaensis</name>
    <dbReference type="NCBI Taxonomy" id="2546446"/>
    <lineage>
        <taxon>Bacteria</taxon>
        <taxon>Pseudomonadati</taxon>
        <taxon>Pseudomonadota</taxon>
        <taxon>Betaproteobacteria</taxon>
        <taxon>Burkholderiales</taxon>
        <taxon>Burkholderiaceae</taxon>
        <taxon>Paraburkholderia</taxon>
    </lineage>
</organism>
<keyword evidence="2" id="KW-1185">Reference proteome</keyword>
<dbReference type="CDD" id="cd14744">
    <property type="entry name" value="PAAR_CT_2"/>
    <property type="match status" value="1"/>
</dbReference>
<dbReference type="Proteomes" id="UP001390669">
    <property type="component" value="Unassembled WGS sequence"/>
</dbReference>
<comment type="caution">
    <text evidence="1">The sequence shown here is derived from an EMBL/GenBank/DDBJ whole genome shotgun (WGS) entry which is preliminary data.</text>
</comment>
<dbReference type="RefSeq" id="WP_368606332.1">
    <property type="nucleotide sequence ID" value="NZ_JAYMRW010000006.1"/>
</dbReference>
<gene>
    <name evidence="1" type="ORF">VSR33_16795</name>
</gene>
<proteinExistence type="predicted"/>
<dbReference type="EMBL" id="JAYMRW010000006">
    <property type="protein sequence ID" value="MEM5449140.1"/>
    <property type="molecule type" value="Genomic_DNA"/>
</dbReference>
<protein>
    <submittedName>
        <fullName evidence="1">PAAR domain-containing protein</fullName>
    </submittedName>
</protein>
<evidence type="ECO:0000313" key="1">
    <source>
        <dbReference type="EMBL" id="MEM5449140.1"/>
    </source>
</evidence>
<sequence>MRKAAARDGDLTTTGGRVFACASPIKDKGRSIAFDGSEASCGNCEGVFPVHGTGQKIFNAGRYAIVDDDRVLCPCGRNRVIVGGSPGVWLTVRSCKDRANQEDADPIRDKPLRGAKIFDEQVRVWANSGVLDGYPYFIEMVDGQSFFGRVDSGGVLPRMSTGTSRDDYIVYWGEDALIKANAG</sequence>